<reference evidence="1" key="1">
    <citation type="submission" date="2020-08" db="EMBL/GenBank/DDBJ databases">
        <title>Multicomponent nature underlies the extraordinary mechanical properties of spider dragline silk.</title>
        <authorList>
            <person name="Kono N."/>
            <person name="Nakamura H."/>
            <person name="Mori M."/>
            <person name="Yoshida Y."/>
            <person name="Ohtoshi R."/>
            <person name="Malay A.D."/>
            <person name="Moran D.A.P."/>
            <person name="Tomita M."/>
            <person name="Numata K."/>
            <person name="Arakawa K."/>
        </authorList>
    </citation>
    <scope>NUCLEOTIDE SEQUENCE</scope>
</reference>
<protein>
    <submittedName>
        <fullName evidence="1">Uncharacterized protein</fullName>
    </submittedName>
</protein>
<gene>
    <name evidence="1" type="ORF">TNIN_140471</name>
</gene>
<name>A0A8X6Y5Q0_9ARAC</name>
<keyword evidence="2" id="KW-1185">Reference proteome</keyword>
<comment type="caution">
    <text evidence="1">The sequence shown here is derived from an EMBL/GenBank/DDBJ whole genome shotgun (WGS) entry which is preliminary data.</text>
</comment>
<organism evidence="1 2">
    <name type="scientific">Trichonephila inaurata madagascariensis</name>
    <dbReference type="NCBI Taxonomy" id="2747483"/>
    <lineage>
        <taxon>Eukaryota</taxon>
        <taxon>Metazoa</taxon>
        <taxon>Ecdysozoa</taxon>
        <taxon>Arthropoda</taxon>
        <taxon>Chelicerata</taxon>
        <taxon>Arachnida</taxon>
        <taxon>Araneae</taxon>
        <taxon>Araneomorphae</taxon>
        <taxon>Entelegynae</taxon>
        <taxon>Araneoidea</taxon>
        <taxon>Nephilidae</taxon>
        <taxon>Trichonephila</taxon>
        <taxon>Trichonephila inaurata</taxon>
    </lineage>
</organism>
<evidence type="ECO:0000313" key="1">
    <source>
        <dbReference type="EMBL" id="GFY66158.1"/>
    </source>
</evidence>
<dbReference type="Proteomes" id="UP000886998">
    <property type="component" value="Unassembled WGS sequence"/>
</dbReference>
<dbReference type="EMBL" id="BMAV01015862">
    <property type="protein sequence ID" value="GFY66158.1"/>
    <property type="molecule type" value="Genomic_DNA"/>
</dbReference>
<sequence length="99" mass="10899">MKDWNCWAEGAGFASFYSVERLSQQLQCSGTNNTGQHSFPLTVSESPCPTILISVFDAGEEVGGHLDATYTRPEWITERDSTSNGADCFGTIRLRFRGS</sequence>
<proteinExistence type="predicted"/>
<evidence type="ECO:0000313" key="2">
    <source>
        <dbReference type="Proteomes" id="UP000886998"/>
    </source>
</evidence>
<dbReference type="AlphaFoldDB" id="A0A8X6Y5Q0"/>
<accession>A0A8X6Y5Q0</accession>